<comment type="caution">
    <text evidence="7">The sequence shown here is derived from an EMBL/GenBank/DDBJ whole genome shotgun (WGS) entry which is preliminary data.</text>
</comment>
<comment type="subcellular location">
    <subcellularLocation>
        <location evidence="1">Membrane</location>
        <topology evidence="1">Multi-pass membrane protein</topology>
    </subcellularLocation>
</comment>
<feature type="transmembrane region" description="Helical" evidence="5">
    <location>
        <begin position="142"/>
        <end position="161"/>
    </location>
</feature>
<dbReference type="InterPro" id="IPR009908">
    <property type="entry name" value="Methylamine_util_MauE"/>
</dbReference>
<evidence type="ECO:0000256" key="1">
    <source>
        <dbReference type="ARBA" id="ARBA00004141"/>
    </source>
</evidence>
<evidence type="ECO:0000313" key="7">
    <source>
        <dbReference type="EMBL" id="MDT0543139.1"/>
    </source>
</evidence>
<accession>A0ABU2XB40</accession>
<organism evidence="7 8">
    <name type="scientific">Streptomyces lonegramiae</name>
    <dbReference type="NCBI Taxonomy" id="3075524"/>
    <lineage>
        <taxon>Bacteria</taxon>
        <taxon>Bacillati</taxon>
        <taxon>Actinomycetota</taxon>
        <taxon>Actinomycetes</taxon>
        <taxon>Kitasatosporales</taxon>
        <taxon>Streptomycetaceae</taxon>
        <taxon>Streptomyces</taxon>
    </lineage>
</organism>
<dbReference type="Proteomes" id="UP001180754">
    <property type="component" value="Unassembled WGS sequence"/>
</dbReference>
<keyword evidence="4 5" id="KW-0472">Membrane</keyword>
<dbReference type="Pfam" id="PF07291">
    <property type="entry name" value="MauE"/>
    <property type="match status" value="1"/>
</dbReference>
<name>A0ABU2XB40_9ACTN</name>
<dbReference type="RefSeq" id="WP_311723512.1">
    <property type="nucleotide sequence ID" value="NZ_JAVRFD010000004.1"/>
</dbReference>
<keyword evidence="2 5" id="KW-0812">Transmembrane</keyword>
<feature type="transmembrane region" description="Helical" evidence="5">
    <location>
        <begin position="6"/>
        <end position="24"/>
    </location>
</feature>
<evidence type="ECO:0000259" key="6">
    <source>
        <dbReference type="Pfam" id="PF07291"/>
    </source>
</evidence>
<evidence type="ECO:0000256" key="2">
    <source>
        <dbReference type="ARBA" id="ARBA00022692"/>
    </source>
</evidence>
<evidence type="ECO:0000313" key="8">
    <source>
        <dbReference type="Proteomes" id="UP001180754"/>
    </source>
</evidence>
<protein>
    <submittedName>
        <fullName evidence="7">MauE/DoxX family redox-associated membrane protein</fullName>
    </submittedName>
</protein>
<feature type="domain" description="Methylamine utilisation protein MauE" evidence="6">
    <location>
        <begin position="7"/>
        <end position="119"/>
    </location>
</feature>
<keyword evidence="8" id="KW-1185">Reference proteome</keyword>
<proteinExistence type="predicted"/>
<gene>
    <name evidence="7" type="ORF">RND15_10445</name>
</gene>
<keyword evidence="3 5" id="KW-1133">Transmembrane helix</keyword>
<feature type="transmembrane region" description="Helical" evidence="5">
    <location>
        <begin position="70"/>
        <end position="92"/>
    </location>
</feature>
<feature type="transmembrane region" description="Helical" evidence="5">
    <location>
        <begin position="112"/>
        <end position="130"/>
    </location>
</feature>
<evidence type="ECO:0000256" key="3">
    <source>
        <dbReference type="ARBA" id="ARBA00022989"/>
    </source>
</evidence>
<dbReference type="EMBL" id="JAVRFD010000004">
    <property type="protein sequence ID" value="MDT0543139.1"/>
    <property type="molecule type" value="Genomic_DNA"/>
</dbReference>
<sequence>MTVYATLNAVVRIVAAALLIYAAAQKLAAPRSFRSTLAALRIPHVVFVSVSVPLLELTAGFALLSMPRFALTAVLVAGLGVTFAAAGALVLIRGTRVKCSCFGQADGGDLGLRQIAMLPMWGGVAALAIWTPDRSPAGPELAIGVTLALSVFAVLKVVPLTRKNREYMQAMVPE</sequence>
<evidence type="ECO:0000256" key="4">
    <source>
        <dbReference type="ARBA" id="ARBA00023136"/>
    </source>
</evidence>
<reference evidence="7" key="1">
    <citation type="submission" date="2024-05" db="EMBL/GenBank/DDBJ databases">
        <title>30 novel species of actinomycetes from the DSMZ collection.</title>
        <authorList>
            <person name="Nouioui I."/>
        </authorList>
    </citation>
    <scope>NUCLEOTIDE SEQUENCE</scope>
    <source>
        <strain evidence="7">DSM 41529</strain>
    </source>
</reference>
<evidence type="ECO:0000256" key="5">
    <source>
        <dbReference type="SAM" id="Phobius"/>
    </source>
</evidence>
<feature type="transmembrane region" description="Helical" evidence="5">
    <location>
        <begin position="45"/>
        <end position="64"/>
    </location>
</feature>